<dbReference type="Gene3D" id="3.90.1150.10">
    <property type="entry name" value="Aspartate Aminotransferase, domain 1"/>
    <property type="match status" value="1"/>
</dbReference>
<sequence length="402" mass="44465">MKDRIFYPLSSILLPMDLVKNKKLLMHVGPVDIYEEVLYAGLKNNVGFTSEEFVNAFQSSLKRVRYLFQADQTYQPFIIPGGGTSAMESVTSFLSRGDKVLVVTNGVFGDRWLNIFKKYPVEVDCLKADAGDYVGIESIREKVKQKHYKLITFTHVETSTGVRHPIKESVEEIRDYVDIIVVDGVSSVGAEEVKAKDWNVDIYLTASQKAIGAPPGLGLLVVSENAMKNLKGENIAGYYLDLNNWLPVMRGMEEGKSAYFSTLPVHTVFMLNEALKLVQDEGIENRIKRHEKVAGAIRAGIEGMGLNVVAKKPEAYSNTVTGVMLKKVKAQDVLAEIVKEGVELAPGVHPSLQGKYIRIGHMGWVTPNDAVVTISALERTLKRLGEDIKIGEGVKATQSYLS</sequence>
<dbReference type="InterPro" id="IPR015421">
    <property type="entry name" value="PyrdxlP-dep_Trfase_major"/>
</dbReference>
<evidence type="ECO:0000313" key="9">
    <source>
        <dbReference type="EMBL" id="BCU70432.1"/>
    </source>
</evidence>
<evidence type="ECO:0000256" key="2">
    <source>
        <dbReference type="ARBA" id="ARBA00009236"/>
    </source>
</evidence>
<dbReference type="InterPro" id="IPR015422">
    <property type="entry name" value="PyrdxlP-dep_Trfase_small"/>
</dbReference>
<keyword evidence="10" id="KW-1185">Reference proteome</keyword>
<dbReference type="GO" id="GO:0004760">
    <property type="term" value="F:L-serine-pyruvate transaminase activity"/>
    <property type="evidence" value="ECO:0007669"/>
    <property type="project" value="TreeGrafter"/>
</dbReference>
<evidence type="ECO:0000259" key="8">
    <source>
        <dbReference type="Pfam" id="PF00266"/>
    </source>
</evidence>
<comment type="cofactor">
    <cofactor evidence="1 7">
        <name>pyridoxal 5'-phosphate</name>
        <dbReference type="ChEBI" id="CHEBI:597326"/>
    </cofactor>
</comment>
<dbReference type="PROSITE" id="PS00595">
    <property type="entry name" value="AA_TRANSFER_CLASS_5"/>
    <property type="match status" value="1"/>
</dbReference>
<keyword evidence="5" id="KW-0663">Pyridoxal phosphate</keyword>
<dbReference type="PIRSF" id="PIRSF000524">
    <property type="entry name" value="SPT"/>
    <property type="match status" value="1"/>
</dbReference>
<evidence type="ECO:0000256" key="3">
    <source>
        <dbReference type="ARBA" id="ARBA00022576"/>
    </source>
</evidence>
<comment type="similarity">
    <text evidence="2 6">Belongs to the class-V pyridoxal-phosphate-dependent aminotransferase family.</text>
</comment>
<dbReference type="GO" id="GO:0019265">
    <property type="term" value="P:glycine biosynthetic process, by transamination of glyoxylate"/>
    <property type="evidence" value="ECO:0007669"/>
    <property type="project" value="TreeGrafter"/>
</dbReference>
<dbReference type="SUPFAM" id="SSF53383">
    <property type="entry name" value="PLP-dependent transferases"/>
    <property type="match status" value="1"/>
</dbReference>
<dbReference type="InterPro" id="IPR015424">
    <property type="entry name" value="PyrdxlP-dep_Trfase"/>
</dbReference>
<evidence type="ECO:0000313" key="10">
    <source>
        <dbReference type="Proteomes" id="UP000825123"/>
    </source>
</evidence>
<keyword evidence="3 9" id="KW-0032">Aminotransferase</keyword>
<dbReference type="Proteomes" id="UP000825123">
    <property type="component" value="Chromosome"/>
</dbReference>
<dbReference type="AlphaFoldDB" id="A0A8D5U7J4"/>
<evidence type="ECO:0000256" key="6">
    <source>
        <dbReference type="RuleBase" id="RU004075"/>
    </source>
</evidence>
<name>A0A8D5U7J4_9CREN</name>
<dbReference type="KEGG" id="csty:KN1_17290"/>
<dbReference type="InterPro" id="IPR000192">
    <property type="entry name" value="Aminotrans_V_dom"/>
</dbReference>
<dbReference type="PANTHER" id="PTHR21152:SF24">
    <property type="entry name" value="ALANINE--GLYOXYLATE AMINOTRANSFERASE 1"/>
    <property type="match status" value="1"/>
</dbReference>
<evidence type="ECO:0000256" key="7">
    <source>
        <dbReference type="RuleBase" id="RU004504"/>
    </source>
</evidence>
<dbReference type="Gene3D" id="3.40.640.10">
    <property type="entry name" value="Type I PLP-dependent aspartate aminotransferase-like (Major domain)"/>
    <property type="match status" value="1"/>
</dbReference>
<dbReference type="PANTHER" id="PTHR21152">
    <property type="entry name" value="AMINOTRANSFERASE CLASS V"/>
    <property type="match status" value="1"/>
</dbReference>
<evidence type="ECO:0000256" key="5">
    <source>
        <dbReference type="ARBA" id="ARBA00022898"/>
    </source>
</evidence>
<protein>
    <submittedName>
        <fullName evidence="9">Aminotransferase class V-fold PLP-dependent enzyme</fullName>
    </submittedName>
</protein>
<dbReference type="Pfam" id="PF00266">
    <property type="entry name" value="Aminotran_5"/>
    <property type="match status" value="1"/>
</dbReference>
<reference evidence="9 10" key="1">
    <citation type="submission" date="2021-04" db="EMBL/GenBank/DDBJ databases">
        <title>Complete genome sequence of Stygiolobus sp. KN-1.</title>
        <authorList>
            <person name="Nakamura K."/>
            <person name="Sakai H."/>
            <person name="Kurosawa N."/>
        </authorList>
    </citation>
    <scope>NUCLEOTIDE SEQUENCE [LARGE SCALE GENOMIC DNA]</scope>
    <source>
        <strain evidence="9 10">KN-1</strain>
    </source>
</reference>
<dbReference type="GO" id="GO:0008453">
    <property type="term" value="F:alanine-glyoxylate transaminase activity"/>
    <property type="evidence" value="ECO:0007669"/>
    <property type="project" value="TreeGrafter"/>
</dbReference>
<organism evidence="9 10">
    <name type="scientific">Stygiolobus caldivivus</name>
    <dbReference type="NCBI Taxonomy" id="2824673"/>
    <lineage>
        <taxon>Archaea</taxon>
        <taxon>Thermoproteota</taxon>
        <taxon>Thermoprotei</taxon>
        <taxon>Sulfolobales</taxon>
        <taxon>Sulfolobaceae</taxon>
        <taxon>Stygiolobus</taxon>
    </lineage>
</organism>
<evidence type="ECO:0000256" key="4">
    <source>
        <dbReference type="ARBA" id="ARBA00022679"/>
    </source>
</evidence>
<accession>A0A8D5U7J4</accession>
<keyword evidence="4" id="KW-0808">Transferase</keyword>
<dbReference type="EMBL" id="AP024597">
    <property type="protein sequence ID" value="BCU70432.1"/>
    <property type="molecule type" value="Genomic_DNA"/>
</dbReference>
<evidence type="ECO:0000256" key="1">
    <source>
        <dbReference type="ARBA" id="ARBA00001933"/>
    </source>
</evidence>
<dbReference type="InterPro" id="IPR024169">
    <property type="entry name" value="SP_NH2Trfase/AEP_transaminase"/>
</dbReference>
<gene>
    <name evidence="9" type="ORF">KN1_17290</name>
</gene>
<dbReference type="InterPro" id="IPR020578">
    <property type="entry name" value="Aminotrans_V_PyrdxlP_BS"/>
</dbReference>
<feature type="domain" description="Aminotransferase class V" evidence="8">
    <location>
        <begin position="40"/>
        <end position="351"/>
    </location>
</feature>
<proteinExistence type="inferred from homology"/>